<keyword evidence="1" id="KW-0479">Metal-binding</keyword>
<dbReference type="EMBL" id="KN832974">
    <property type="protein sequence ID" value="KIM89604.1"/>
    <property type="molecule type" value="Genomic_DNA"/>
</dbReference>
<accession>A0A0C3GD47</accession>
<feature type="region of interest" description="Disordered" evidence="2">
    <location>
        <begin position="394"/>
        <end position="418"/>
    </location>
</feature>
<evidence type="ECO:0000256" key="2">
    <source>
        <dbReference type="SAM" id="MobiDB-lite"/>
    </source>
</evidence>
<feature type="domain" description="C3H1-type" evidence="3">
    <location>
        <begin position="465"/>
        <end position="493"/>
    </location>
</feature>
<proteinExistence type="predicted"/>
<gene>
    <name evidence="4" type="ORF">PILCRDRAFT_1942</name>
</gene>
<evidence type="ECO:0000259" key="3">
    <source>
        <dbReference type="PROSITE" id="PS50103"/>
    </source>
</evidence>
<dbReference type="SUPFAM" id="SSF81995">
    <property type="entry name" value="beta-sandwich domain of Sec23/24"/>
    <property type="match status" value="1"/>
</dbReference>
<sequence length="509" mass="54254">MHNLHNLNFGASGSGRAGTSGLQSPPSTQQQQHQPQQQGHQTLHQPPAQPANPNQPHPANPDGAPADPPATGGDPPGAAAVGDEVHPPAPANRVDLPDAHAIELQTAELVVLRARIAQLEAVPRVDAAPPLVPPVLFAAPEVVDRAREAAAATRDNDKKMLLPDIIPGFKANSLDVREYNTLFTVIHIALPAHLFPISLHGSLAPSGYRPISEFCSSHCTAGIRPASLVPFAGSSVLVSSSRQSANILFFFFGSAIPPKVEDAFKNFRYVPYSSLTLASRVKAARGEEDFVLNAQGGFTAKSLDRRSEKLISTVDWHAAARAAEEQIRFHHGIARAEAFAAHHKLVMDLGRSHNWDIAMEYDVQQREVAALNPSHDLSSLDLAALTIIATRPAMNISPPSSSSPKRSAPSDNSLQAPRKRQRSHCFRCGGQDHFPADCKAELTVSGRPVAKLAPSAKSKHAMLAPNGRQFCFSWARHASCSYGSACANFHGCSICGDLSHGAGGCKAQS</sequence>
<dbReference type="InParanoid" id="A0A0C3GD47"/>
<protein>
    <recommendedName>
        <fullName evidence="3">C3H1-type domain-containing protein</fullName>
    </recommendedName>
</protein>
<feature type="compositionally biased region" description="Low complexity" evidence="2">
    <location>
        <begin position="19"/>
        <end position="46"/>
    </location>
</feature>
<feature type="compositionally biased region" description="Pro residues" evidence="2">
    <location>
        <begin position="47"/>
        <end position="59"/>
    </location>
</feature>
<dbReference type="HOGENOM" id="CLU_649099_0_0_1"/>
<feature type="zinc finger region" description="C3H1-type" evidence="1">
    <location>
        <begin position="465"/>
        <end position="493"/>
    </location>
</feature>
<reference evidence="5" key="2">
    <citation type="submission" date="2015-01" db="EMBL/GenBank/DDBJ databases">
        <title>Evolutionary Origins and Diversification of the Mycorrhizal Mutualists.</title>
        <authorList>
            <consortium name="DOE Joint Genome Institute"/>
            <consortium name="Mycorrhizal Genomics Consortium"/>
            <person name="Kohler A."/>
            <person name="Kuo A."/>
            <person name="Nagy L.G."/>
            <person name="Floudas D."/>
            <person name="Copeland A."/>
            <person name="Barry K.W."/>
            <person name="Cichocki N."/>
            <person name="Veneault-Fourrey C."/>
            <person name="LaButti K."/>
            <person name="Lindquist E.A."/>
            <person name="Lipzen A."/>
            <person name="Lundell T."/>
            <person name="Morin E."/>
            <person name="Murat C."/>
            <person name="Riley R."/>
            <person name="Ohm R."/>
            <person name="Sun H."/>
            <person name="Tunlid A."/>
            <person name="Henrissat B."/>
            <person name="Grigoriev I.V."/>
            <person name="Hibbett D.S."/>
            <person name="Martin F."/>
        </authorList>
    </citation>
    <scope>NUCLEOTIDE SEQUENCE [LARGE SCALE GENOMIC DNA]</scope>
    <source>
        <strain evidence="5">F 1598</strain>
    </source>
</reference>
<keyword evidence="5" id="KW-1185">Reference proteome</keyword>
<keyword evidence="1" id="KW-0863">Zinc-finger</keyword>
<feature type="compositionally biased region" description="Low complexity" evidence="2">
    <location>
        <begin position="397"/>
        <end position="413"/>
    </location>
</feature>
<evidence type="ECO:0000313" key="5">
    <source>
        <dbReference type="Proteomes" id="UP000054166"/>
    </source>
</evidence>
<reference evidence="4 5" key="1">
    <citation type="submission" date="2014-04" db="EMBL/GenBank/DDBJ databases">
        <authorList>
            <consortium name="DOE Joint Genome Institute"/>
            <person name="Kuo A."/>
            <person name="Tarkka M."/>
            <person name="Buscot F."/>
            <person name="Kohler A."/>
            <person name="Nagy L.G."/>
            <person name="Floudas D."/>
            <person name="Copeland A."/>
            <person name="Barry K.W."/>
            <person name="Cichocki N."/>
            <person name="Veneault-Fourrey C."/>
            <person name="LaButti K."/>
            <person name="Lindquist E.A."/>
            <person name="Lipzen A."/>
            <person name="Lundell T."/>
            <person name="Morin E."/>
            <person name="Murat C."/>
            <person name="Sun H."/>
            <person name="Tunlid A."/>
            <person name="Henrissat B."/>
            <person name="Grigoriev I.V."/>
            <person name="Hibbett D.S."/>
            <person name="Martin F."/>
            <person name="Nordberg H.P."/>
            <person name="Cantor M.N."/>
            <person name="Hua S.X."/>
        </authorList>
    </citation>
    <scope>NUCLEOTIDE SEQUENCE [LARGE SCALE GENOMIC DNA]</scope>
    <source>
        <strain evidence="4 5">F 1598</strain>
    </source>
</reference>
<evidence type="ECO:0000256" key="1">
    <source>
        <dbReference type="PROSITE-ProRule" id="PRU00723"/>
    </source>
</evidence>
<dbReference type="InterPro" id="IPR000571">
    <property type="entry name" value="Znf_CCCH"/>
</dbReference>
<name>A0A0C3GD47_PILCF</name>
<keyword evidence="1" id="KW-0862">Zinc</keyword>
<dbReference type="Proteomes" id="UP000054166">
    <property type="component" value="Unassembled WGS sequence"/>
</dbReference>
<evidence type="ECO:0000313" key="4">
    <source>
        <dbReference type="EMBL" id="KIM89604.1"/>
    </source>
</evidence>
<dbReference type="PROSITE" id="PS50103">
    <property type="entry name" value="ZF_C3H1"/>
    <property type="match status" value="1"/>
</dbReference>
<dbReference type="STRING" id="765440.A0A0C3GD47"/>
<dbReference type="GO" id="GO:0008270">
    <property type="term" value="F:zinc ion binding"/>
    <property type="evidence" value="ECO:0007669"/>
    <property type="project" value="UniProtKB-KW"/>
</dbReference>
<feature type="compositionally biased region" description="Low complexity" evidence="2">
    <location>
        <begin position="60"/>
        <end position="82"/>
    </location>
</feature>
<organism evidence="4 5">
    <name type="scientific">Piloderma croceum (strain F 1598)</name>
    <dbReference type="NCBI Taxonomy" id="765440"/>
    <lineage>
        <taxon>Eukaryota</taxon>
        <taxon>Fungi</taxon>
        <taxon>Dikarya</taxon>
        <taxon>Basidiomycota</taxon>
        <taxon>Agaricomycotina</taxon>
        <taxon>Agaricomycetes</taxon>
        <taxon>Agaricomycetidae</taxon>
        <taxon>Atheliales</taxon>
        <taxon>Atheliaceae</taxon>
        <taxon>Piloderma</taxon>
    </lineage>
</organism>
<dbReference type="AlphaFoldDB" id="A0A0C3GD47"/>
<dbReference type="OrthoDB" id="3265128at2759"/>
<feature type="region of interest" description="Disordered" evidence="2">
    <location>
        <begin position="1"/>
        <end position="94"/>
    </location>
</feature>